<evidence type="ECO:0000256" key="1">
    <source>
        <dbReference type="ARBA" id="ARBA00007447"/>
    </source>
</evidence>
<dbReference type="Gene3D" id="2.40.70.10">
    <property type="entry name" value="Acid Proteases"/>
    <property type="match status" value="2"/>
</dbReference>
<organism evidence="9 10">
    <name type="scientific">Mycena sanguinolenta</name>
    <dbReference type="NCBI Taxonomy" id="230812"/>
    <lineage>
        <taxon>Eukaryota</taxon>
        <taxon>Fungi</taxon>
        <taxon>Dikarya</taxon>
        <taxon>Basidiomycota</taxon>
        <taxon>Agaricomycotina</taxon>
        <taxon>Agaricomycetes</taxon>
        <taxon>Agaricomycetidae</taxon>
        <taxon>Agaricales</taxon>
        <taxon>Marasmiineae</taxon>
        <taxon>Mycenaceae</taxon>
        <taxon>Mycena</taxon>
    </lineage>
</organism>
<dbReference type="InterPro" id="IPR034164">
    <property type="entry name" value="Pepsin-like_dom"/>
</dbReference>
<dbReference type="AlphaFoldDB" id="A0A8H7DMI6"/>
<evidence type="ECO:0000256" key="4">
    <source>
        <dbReference type="ARBA" id="ARBA00022801"/>
    </source>
</evidence>
<protein>
    <submittedName>
        <fullName evidence="9">Acid protease</fullName>
    </submittedName>
</protein>
<comment type="caution">
    <text evidence="9">The sequence shown here is derived from an EMBL/GenBank/DDBJ whole genome shotgun (WGS) entry which is preliminary data.</text>
</comment>
<dbReference type="PROSITE" id="PS00141">
    <property type="entry name" value="ASP_PROTEASE"/>
    <property type="match status" value="1"/>
</dbReference>
<feature type="domain" description="Peptidase A1" evidence="8">
    <location>
        <begin position="89"/>
        <end position="420"/>
    </location>
</feature>
<comment type="similarity">
    <text evidence="1 6">Belongs to the peptidase A1 family.</text>
</comment>
<feature type="signal peptide" evidence="7">
    <location>
        <begin position="1"/>
        <end position="20"/>
    </location>
</feature>
<dbReference type="Pfam" id="PF00026">
    <property type="entry name" value="Asp"/>
    <property type="match status" value="1"/>
</dbReference>
<gene>
    <name evidence="9" type="ORF">MSAN_00081400</name>
</gene>
<accession>A0A8H7DMI6</accession>
<evidence type="ECO:0000256" key="7">
    <source>
        <dbReference type="SAM" id="SignalP"/>
    </source>
</evidence>
<dbReference type="GO" id="GO:0004190">
    <property type="term" value="F:aspartic-type endopeptidase activity"/>
    <property type="evidence" value="ECO:0007669"/>
    <property type="project" value="UniProtKB-KW"/>
</dbReference>
<sequence length="499" mass="53039">MVFLPLGLAALLLLSEISAGEPIHIPLKRRSGWAATHKDHFAAAEFMRARYGYNTGSAATTNTTSAKRMQRRGIAQSLNFVNQGGDSSYFGTVEIGTPPQSFNVILDTGSSDLWVADSSCVNCDRGTPVYEFSQSSSFKQQSNNPIPISYGSGNVEGFLATESVSMGNFSLTGQGFLSVESVSEDLLSGSVSGIMGLAFSAIASTGVTPFWQGIISDNQLAAPEMAFWLTRFRGKTFKDEEPGGSFTLGGTNSSLYQGEIEFLSMAGPSPPSFWLLGVSGESSALCQNLKLAATGDNALAAIDTGTTLIGGPTTDVENFWAQIKGSGKIASMPGFFEFPCSTTLNVSMAFGGSLWPIAPADLNLGSGTKDGSMCLGGIFDLTQGSNIEANEGNPSWVVGDTFLVRIAAIRQLWRSLVDWICAALGPGGVFRRAKGRTSECGLGPKNMYVLYPLTRELRSSPLFAKPWLWSSYLASSWCSSNLTVESPTAILTSARLQRS</sequence>
<dbReference type="PANTHER" id="PTHR47966:SF6">
    <property type="entry name" value="PEPTIDASE A1 DOMAIN-CONTAINING PROTEIN"/>
    <property type="match status" value="1"/>
</dbReference>
<dbReference type="InterPro" id="IPR033121">
    <property type="entry name" value="PEPTIDASE_A1"/>
</dbReference>
<evidence type="ECO:0000259" key="8">
    <source>
        <dbReference type="PROSITE" id="PS51767"/>
    </source>
</evidence>
<reference evidence="9" key="1">
    <citation type="submission" date="2020-05" db="EMBL/GenBank/DDBJ databases">
        <title>Mycena genomes resolve the evolution of fungal bioluminescence.</title>
        <authorList>
            <person name="Tsai I.J."/>
        </authorList>
    </citation>
    <scope>NUCLEOTIDE SEQUENCE</scope>
    <source>
        <strain evidence="9">160909Yilan</strain>
    </source>
</reference>
<feature type="active site" evidence="5">
    <location>
        <position position="303"/>
    </location>
</feature>
<dbReference type="InterPro" id="IPR001969">
    <property type="entry name" value="Aspartic_peptidase_AS"/>
</dbReference>
<keyword evidence="10" id="KW-1185">Reference proteome</keyword>
<dbReference type="SUPFAM" id="SSF50630">
    <property type="entry name" value="Acid proteases"/>
    <property type="match status" value="1"/>
</dbReference>
<feature type="chain" id="PRO_5034119859" evidence="7">
    <location>
        <begin position="21"/>
        <end position="499"/>
    </location>
</feature>
<keyword evidence="4 6" id="KW-0378">Hydrolase</keyword>
<name>A0A8H7DMI6_9AGAR</name>
<evidence type="ECO:0000256" key="3">
    <source>
        <dbReference type="ARBA" id="ARBA00022750"/>
    </source>
</evidence>
<dbReference type="PRINTS" id="PR00792">
    <property type="entry name" value="PEPSIN"/>
</dbReference>
<evidence type="ECO:0000256" key="2">
    <source>
        <dbReference type="ARBA" id="ARBA00022670"/>
    </source>
</evidence>
<dbReference type="InterPro" id="IPR001461">
    <property type="entry name" value="Aspartic_peptidase_A1"/>
</dbReference>
<dbReference type="Proteomes" id="UP000623467">
    <property type="component" value="Unassembled WGS sequence"/>
</dbReference>
<dbReference type="PROSITE" id="PS51767">
    <property type="entry name" value="PEPTIDASE_A1"/>
    <property type="match status" value="1"/>
</dbReference>
<evidence type="ECO:0000256" key="5">
    <source>
        <dbReference type="PIRSR" id="PIRSR601461-1"/>
    </source>
</evidence>
<dbReference type="EMBL" id="JACAZH010000001">
    <property type="protein sequence ID" value="KAF7376646.1"/>
    <property type="molecule type" value="Genomic_DNA"/>
</dbReference>
<dbReference type="GO" id="GO:0006508">
    <property type="term" value="P:proteolysis"/>
    <property type="evidence" value="ECO:0007669"/>
    <property type="project" value="UniProtKB-KW"/>
</dbReference>
<keyword evidence="2 6" id="KW-0645">Protease</keyword>
<feature type="active site" evidence="5">
    <location>
        <position position="107"/>
    </location>
</feature>
<dbReference type="FunFam" id="2.40.70.10:FF:000115">
    <property type="entry name" value="Lysosomal aspartic protease"/>
    <property type="match status" value="1"/>
</dbReference>
<dbReference type="CDD" id="cd05471">
    <property type="entry name" value="pepsin_like"/>
    <property type="match status" value="1"/>
</dbReference>
<evidence type="ECO:0000256" key="6">
    <source>
        <dbReference type="RuleBase" id="RU000454"/>
    </source>
</evidence>
<evidence type="ECO:0000313" key="10">
    <source>
        <dbReference type="Proteomes" id="UP000623467"/>
    </source>
</evidence>
<evidence type="ECO:0000313" key="9">
    <source>
        <dbReference type="EMBL" id="KAF7376646.1"/>
    </source>
</evidence>
<dbReference type="InterPro" id="IPR021109">
    <property type="entry name" value="Peptidase_aspartic_dom_sf"/>
</dbReference>
<proteinExistence type="inferred from homology"/>
<dbReference type="OrthoDB" id="771136at2759"/>
<keyword evidence="7" id="KW-0732">Signal</keyword>
<dbReference type="PANTHER" id="PTHR47966">
    <property type="entry name" value="BETA-SITE APP-CLEAVING ENZYME, ISOFORM A-RELATED"/>
    <property type="match status" value="1"/>
</dbReference>
<keyword evidence="3 6" id="KW-0064">Aspartyl protease</keyword>